<evidence type="ECO:0000256" key="1">
    <source>
        <dbReference type="ARBA" id="ARBA00022723"/>
    </source>
</evidence>
<keyword evidence="1" id="KW-0479">Metal-binding</keyword>
<dbReference type="GO" id="GO:0008270">
    <property type="term" value="F:zinc ion binding"/>
    <property type="evidence" value="ECO:0007669"/>
    <property type="project" value="UniProtKB-KW"/>
</dbReference>
<dbReference type="Gene3D" id="3.30.40.10">
    <property type="entry name" value="Zinc/RING finger domain, C3HC4 (zinc finger)"/>
    <property type="match status" value="1"/>
</dbReference>
<feature type="compositionally biased region" description="Low complexity" evidence="5">
    <location>
        <begin position="333"/>
        <end position="343"/>
    </location>
</feature>
<dbReference type="InterPro" id="IPR029016">
    <property type="entry name" value="GAF-like_dom_sf"/>
</dbReference>
<keyword evidence="2 4" id="KW-0863">Zinc-finger</keyword>
<dbReference type="PROSITE" id="PS50178">
    <property type="entry name" value="ZF_FYVE"/>
    <property type="match status" value="1"/>
</dbReference>
<reference evidence="7" key="1">
    <citation type="submission" date="2013-12" db="EMBL/GenBank/DDBJ databases">
        <title>The Genome Sequence of Aphanomyces astaci APO3.</title>
        <authorList>
            <consortium name="The Broad Institute Genomics Platform"/>
            <person name="Russ C."/>
            <person name="Tyler B."/>
            <person name="van West P."/>
            <person name="Dieguez-Uribeondo J."/>
            <person name="Young S.K."/>
            <person name="Zeng Q."/>
            <person name="Gargeya S."/>
            <person name="Fitzgerald M."/>
            <person name="Abouelleil A."/>
            <person name="Alvarado L."/>
            <person name="Chapman S.B."/>
            <person name="Gainer-Dewar J."/>
            <person name="Goldberg J."/>
            <person name="Griggs A."/>
            <person name="Gujja S."/>
            <person name="Hansen M."/>
            <person name="Howarth C."/>
            <person name="Imamovic A."/>
            <person name="Ireland A."/>
            <person name="Larimer J."/>
            <person name="McCowan C."/>
            <person name="Murphy C."/>
            <person name="Pearson M."/>
            <person name="Poon T.W."/>
            <person name="Priest M."/>
            <person name="Roberts A."/>
            <person name="Saif S."/>
            <person name="Shea T."/>
            <person name="Sykes S."/>
            <person name="Wortman J."/>
            <person name="Nusbaum C."/>
            <person name="Birren B."/>
        </authorList>
    </citation>
    <scope>NUCLEOTIDE SEQUENCE [LARGE SCALE GENOMIC DNA]</scope>
    <source>
        <strain evidence="7">APO3</strain>
    </source>
</reference>
<keyword evidence="3" id="KW-0862">Zinc</keyword>
<dbReference type="PANTHER" id="PTHR43102:SF2">
    <property type="entry name" value="GAF DOMAIN-CONTAINING PROTEIN"/>
    <property type="match status" value="1"/>
</dbReference>
<dbReference type="Pfam" id="PF01590">
    <property type="entry name" value="GAF"/>
    <property type="match status" value="2"/>
</dbReference>
<dbReference type="RefSeq" id="XP_009823789.1">
    <property type="nucleotide sequence ID" value="XM_009825487.1"/>
</dbReference>
<sequence length="644" mass="71477">MAAHHRNSAILTLDQLMHHDLWVPDQERQRCHACSRNFATFTRRKHHCRTCGEVVCSSCLVKRSAEFPVKGLTDVKICLSCVMLQSTEQGLPIRTPPVGFTRPSNLRYTYTGSEDERLSSRSAFSDQMMTRQPTSDYDDQRRRGMSADRGRARSDHNVAAWDYPWPPPPMPLLEHERLEALRSLDILDTRPEEAFDTLCAAAATAFECPIAGIGFMDADRHWFKASVGLRQREFPRRVTFCAHALTAPRRYDDALVVLDTATDRRFAYNPLVTGPAAIRFYAGAPIWSSDGHVLGTVFVMDAAPRAYCDPTTLQGIAASVAQVLVAHSPPPTTTTTSSMFPPSRSHPPLKQPTQPQRPEVVTRPRDAAPGVPRAVASPKANVEPAYNHHEPPGTWQHPWPPPPRPSDEPARLRALRECHALHTHDPQTDAVLDGVCIAAAETYHCPMAAIGFLGMHEQWLKATVGLLQDEIPRSVAFCAHLVAGARSPVSMVVLDTVNDPRFALNPLVTGRAGIRFYASAPVWSDDGHVLGSVFVMDTISRQYCDDRALRSMASKVTAHLARRHHRQDRLSPRPQAPTTKSISVPNEYLVRGDTKDKDEATVVLDDVDGDVVRESEMESMLVNLLRRTMQTQHQVSSHVGTTSA</sequence>
<evidence type="ECO:0000313" key="7">
    <source>
        <dbReference type="EMBL" id="ETV86990.1"/>
    </source>
</evidence>
<dbReference type="SMART" id="SM00064">
    <property type="entry name" value="FYVE"/>
    <property type="match status" value="1"/>
</dbReference>
<feature type="region of interest" description="Disordered" evidence="5">
    <location>
        <begin position="112"/>
        <end position="151"/>
    </location>
</feature>
<dbReference type="InterPro" id="IPR000306">
    <property type="entry name" value="Znf_FYVE"/>
</dbReference>
<dbReference type="InterPro" id="IPR013083">
    <property type="entry name" value="Znf_RING/FYVE/PHD"/>
</dbReference>
<accession>W4H4P9</accession>
<protein>
    <recommendedName>
        <fullName evidence="6">FYVE-type domain-containing protein</fullName>
    </recommendedName>
</protein>
<name>W4H4P9_APHAT</name>
<dbReference type="InterPro" id="IPR011011">
    <property type="entry name" value="Znf_FYVE_PHD"/>
</dbReference>
<dbReference type="CDD" id="cd00065">
    <property type="entry name" value="FYVE_like_SF"/>
    <property type="match status" value="1"/>
</dbReference>
<gene>
    <name evidence="7" type="ORF">H257_02007</name>
</gene>
<dbReference type="Gene3D" id="3.30.450.40">
    <property type="match status" value="2"/>
</dbReference>
<dbReference type="InterPro" id="IPR003018">
    <property type="entry name" value="GAF"/>
</dbReference>
<dbReference type="AlphaFoldDB" id="W4H4P9"/>
<dbReference type="PANTHER" id="PTHR43102">
    <property type="entry name" value="SLR1143 PROTEIN"/>
    <property type="match status" value="1"/>
</dbReference>
<dbReference type="SUPFAM" id="SSF55781">
    <property type="entry name" value="GAF domain-like"/>
    <property type="match status" value="2"/>
</dbReference>
<feature type="region of interest" description="Disordered" evidence="5">
    <location>
        <begin position="328"/>
        <end position="409"/>
    </location>
</feature>
<dbReference type="OrthoDB" id="21225at2759"/>
<evidence type="ECO:0000259" key="6">
    <source>
        <dbReference type="PROSITE" id="PS50178"/>
    </source>
</evidence>
<dbReference type="InterPro" id="IPR017455">
    <property type="entry name" value="Znf_FYVE-rel"/>
</dbReference>
<feature type="region of interest" description="Disordered" evidence="5">
    <location>
        <begin position="561"/>
        <end position="585"/>
    </location>
</feature>
<organism evidence="7">
    <name type="scientific">Aphanomyces astaci</name>
    <name type="common">Crayfish plague agent</name>
    <dbReference type="NCBI Taxonomy" id="112090"/>
    <lineage>
        <taxon>Eukaryota</taxon>
        <taxon>Sar</taxon>
        <taxon>Stramenopiles</taxon>
        <taxon>Oomycota</taxon>
        <taxon>Saprolegniomycetes</taxon>
        <taxon>Saprolegniales</taxon>
        <taxon>Verrucalvaceae</taxon>
        <taxon>Aphanomyces</taxon>
    </lineage>
</organism>
<dbReference type="SUPFAM" id="SSF57903">
    <property type="entry name" value="FYVE/PHD zinc finger"/>
    <property type="match status" value="1"/>
</dbReference>
<evidence type="ECO:0000256" key="2">
    <source>
        <dbReference type="ARBA" id="ARBA00022771"/>
    </source>
</evidence>
<feature type="compositionally biased region" description="Polar residues" evidence="5">
    <location>
        <begin position="120"/>
        <end position="135"/>
    </location>
</feature>
<evidence type="ECO:0000256" key="5">
    <source>
        <dbReference type="SAM" id="MobiDB-lite"/>
    </source>
</evidence>
<dbReference type="VEuPathDB" id="FungiDB:H257_02007"/>
<dbReference type="EMBL" id="KI913116">
    <property type="protein sequence ID" value="ETV86990.1"/>
    <property type="molecule type" value="Genomic_DNA"/>
</dbReference>
<dbReference type="STRING" id="112090.W4H4P9"/>
<evidence type="ECO:0000256" key="4">
    <source>
        <dbReference type="PROSITE-ProRule" id="PRU00091"/>
    </source>
</evidence>
<dbReference type="GeneID" id="20804003"/>
<feature type="domain" description="FYVE-type" evidence="6">
    <location>
        <begin position="25"/>
        <end position="86"/>
    </location>
</feature>
<feature type="compositionally biased region" description="Basic and acidic residues" evidence="5">
    <location>
        <begin position="138"/>
        <end position="151"/>
    </location>
</feature>
<evidence type="ECO:0000256" key="3">
    <source>
        <dbReference type="ARBA" id="ARBA00022833"/>
    </source>
</evidence>
<dbReference type="Pfam" id="PF01363">
    <property type="entry name" value="FYVE"/>
    <property type="match status" value="1"/>
</dbReference>
<proteinExistence type="predicted"/>